<sequence length="599" mass="63059">MRFTVKAKLASAFGVVILLSMIAGGVGYMKLSDMVGTTEALVARANRMEKASELKEGILLQLRAEKNSILASDAEYDQFVADLAKTREQLAKSKDEIYAAASEGGKKLMDGFSAAYGRMNAYQDETVRLAKTDKARAMDRSMHDGRKVVADALEAANAYINNVKKNMAEQVEQARQDGSRAELLLMILVIASLLIAAVAAVLIALNISRSLGQAVGLADAVAIGDLSQKIESSSDDEIGDLIKSLNAMTVNLNATAAVANEIARGNLTIEAKPLSDKDTLGLALERMVEKLRQIVSEALTAAQNVSAGSQELSASAEQLSQGAAEQASSAEEASSSMEEMASNVKQNADNANQTEKIAAQSAKDAEASGAAVGRAVNAMQTIAEKITIVQEIARQTDLLALNAAVEAARAGEHGKGFAVVASEVRKLAERSQAAAAEIGTLSADTVKVAQEAGSMLAKLVPDIKKTAELVEEITAACREQDVGSAQINQAIQQLDKVGQQNASASEQVSSTSEELASQAEQLQSTIAYFRIEQGAKSQAPAPIDRAVSQLRAKAASMAAAERPAKKPQAKPVRAAKVAGGGFTFDMNDGEDDRDADFQR</sequence>
<reference evidence="8 9" key="1">
    <citation type="submission" date="2018-03" db="EMBL/GenBank/DDBJ databases">
        <authorList>
            <person name="Gully D."/>
        </authorList>
    </citation>
    <scope>NUCLEOTIDE SEQUENCE [LARGE SCALE GENOMIC DNA]</scope>
    <source>
        <strain evidence="8">ORS3257</strain>
    </source>
</reference>
<feature type="compositionally biased region" description="Acidic residues" evidence="4">
    <location>
        <begin position="587"/>
        <end position="599"/>
    </location>
</feature>
<keyword evidence="1" id="KW-0145">Chemotaxis</keyword>
<name>A0A2U3Q8L4_9BRAD</name>
<organism evidence="8 9">
    <name type="scientific">Bradyrhizobium vignae</name>
    <dbReference type="NCBI Taxonomy" id="1549949"/>
    <lineage>
        <taxon>Bacteria</taxon>
        <taxon>Pseudomonadati</taxon>
        <taxon>Pseudomonadota</taxon>
        <taxon>Alphaproteobacteria</taxon>
        <taxon>Hyphomicrobiales</taxon>
        <taxon>Nitrobacteraceae</taxon>
        <taxon>Bradyrhizobium</taxon>
    </lineage>
</organism>
<dbReference type="PANTHER" id="PTHR43531">
    <property type="entry name" value="PROTEIN ICFG"/>
    <property type="match status" value="1"/>
</dbReference>
<protein>
    <recommendedName>
        <fullName evidence="10">Methyl-accepting chemotaxis protein</fullName>
    </recommendedName>
</protein>
<feature type="domain" description="Methyl-accepting transducer" evidence="6">
    <location>
        <begin position="301"/>
        <end position="516"/>
    </location>
</feature>
<feature type="transmembrane region" description="Helical" evidence="5">
    <location>
        <begin position="183"/>
        <end position="205"/>
    </location>
</feature>
<dbReference type="FunFam" id="1.10.287.950:FF:000008">
    <property type="entry name" value="Methyl-accepting chemotaxis protein"/>
    <property type="match status" value="1"/>
</dbReference>
<dbReference type="RefSeq" id="WP_122405057.1">
    <property type="nucleotide sequence ID" value="NZ_LS398110.1"/>
</dbReference>
<keyword evidence="5" id="KW-0812">Transmembrane</keyword>
<dbReference type="Gene3D" id="1.10.287.950">
    <property type="entry name" value="Methyl-accepting chemotaxis protein"/>
    <property type="match status" value="1"/>
</dbReference>
<evidence type="ECO:0000256" key="4">
    <source>
        <dbReference type="SAM" id="MobiDB-lite"/>
    </source>
</evidence>
<dbReference type="PRINTS" id="PR00260">
    <property type="entry name" value="CHEMTRNSDUCR"/>
</dbReference>
<dbReference type="Gene3D" id="6.10.340.10">
    <property type="match status" value="1"/>
</dbReference>
<feature type="region of interest" description="Disordered" evidence="4">
    <location>
        <begin position="313"/>
        <end position="345"/>
    </location>
</feature>
<accession>A0A2U3Q8L4</accession>
<gene>
    <name evidence="8" type="ORF">BRAD3257_6900</name>
</gene>
<dbReference type="PROSITE" id="PS50885">
    <property type="entry name" value="HAMP"/>
    <property type="match status" value="1"/>
</dbReference>
<dbReference type="Proteomes" id="UP000246085">
    <property type="component" value="Chromosome BRAD3257"/>
</dbReference>
<evidence type="ECO:0008006" key="10">
    <source>
        <dbReference type="Google" id="ProtNLM"/>
    </source>
</evidence>
<evidence type="ECO:0000256" key="1">
    <source>
        <dbReference type="ARBA" id="ARBA00022500"/>
    </source>
</evidence>
<dbReference type="GO" id="GO:0007165">
    <property type="term" value="P:signal transduction"/>
    <property type="evidence" value="ECO:0007669"/>
    <property type="project" value="UniProtKB-KW"/>
</dbReference>
<dbReference type="AlphaFoldDB" id="A0A2U3Q8L4"/>
<dbReference type="SMART" id="SM00304">
    <property type="entry name" value="HAMP"/>
    <property type="match status" value="1"/>
</dbReference>
<evidence type="ECO:0000313" key="8">
    <source>
        <dbReference type="EMBL" id="SPP97765.1"/>
    </source>
</evidence>
<feature type="domain" description="HAMP" evidence="7">
    <location>
        <begin position="205"/>
        <end position="257"/>
    </location>
</feature>
<dbReference type="GO" id="GO:0004888">
    <property type="term" value="F:transmembrane signaling receptor activity"/>
    <property type="evidence" value="ECO:0007669"/>
    <property type="project" value="InterPro"/>
</dbReference>
<keyword evidence="3" id="KW-0807">Transducer</keyword>
<dbReference type="PROSITE" id="PS50111">
    <property type="entry name" value="CHEMOTAXIS_TRANSDUC_2"/>
    <property type="match status" value="1"/>
</dbReference>
<dbReference type="Pfam" id="PF00015">
    <property type="entry name" value="MCPsignal"/>
    <property type="match status" value="1"/>
</dbReference>
<evidence type="ECO:0000313" key="9">
    <source>
        <dbReference type="Proteomes" id="UP000246085"/>
    </source>
</evidence>
<dbReference type="PANTHER" id="PTHR43531:SF11">
    <property type="entry name" value="METHYL-ACCEPTING CHEMOTAXIS PROTEIN 3"/>
    <property type="match status" value="1"/>
</dbReference>
<feature type="transmembrane region" description="Helical" evidence="5">
    <location>
        <begin position="12"/>
        <end position="31"/>
    </location>
</feature>
<dbReference type="InterPro" id="IPR004089">
    <property type="entry name" value="MCPsignal_dom"/>
</dbReference>
<feature type="compositionally biased region" description="Low complexity" evidence="4">
    <location>
        <begin position="313"/>
        <end position="342"/>
    </location>
</feature>
<dbReference type="KEGG" id="bvz:BRAD3257_6900"/>
<proteinExistence type="inferred from homology"/>
<dbReference type="GO" id="GO:0005886">
    <property type="term" value="C:plasma membrane"/>
    <property type="evidence" value="ECO:0007669"/>
    <property type="project" value="TreeGrafter"/>
</dbReference>
<evidence type="ECO:0000259" key="7">
    <source>
        <dbReference type="PROSITE" id="PS50885"/>
    </source>
</evidence>
<dbReference type="GO" id="GO:0006935">
    <property type="term" value="P:chemotaxis"/>
    <property type="evidence" value="ECO:0007669"/>
    <property type="project" value="UniProtKB-KW"/>
</dbReference>
<dbReference type="Pfam" id="PF00672">
    <property type="entry name" value="HAMP"/>
    <property type="match status" value="1"/>
</dbReference>
<dbReference type="EMBL" id="LS398110">
    <property type="protein sequence ID" value="SPP97765.1"/>
    <property type="molecule type" value="Genomic_DNA"/>
</dbReference>
<feature type="region of interest" description="Disordered" evidence="4">
    <location>
        <begin position="580"/>
        <end position="599"/>
    </location>
</feature>
<dbReference type="CDD" id="cd06225">
    <property type="entry name" value="HAMP"/>
    <property type="match status" value="1"/>
</dbReference>
<keyword evidence="5" id="KW-0472">Membrane</keyword>
<keyword evidence="5" id="KW-1133">Transmembrane helix</keyword>
<evidence type="ECO:0000256" key="5">
    <source>
        <dbReference type="SAM" id="Phobius"/>
    </source>
</evidence>
<evidence type="ECO:0000256" key="2">
    <source>
        <dbReference type="ARBA" id="ARBA00029447"/>
    </source>
</evidence>
<dbReference type="InterPro" id="IPR004090">
    <property type="entry name" value="Chemotax_Me-accpt_rcpt"/>
</dbReference>
<dbReference type="SUPFAM" id="SSF58104">
    <property type="entry name" value="Methyl-accepting chemotaxis protein (MCP) signaling domain"/>
    <property type="match status" value="1"/>
</dbReference>
<dbReference type="InterPro" id="IPR051310">
    <property type="entry name" value="MCP_chemotaxis"/>
</dbReference>
<comment type="similarity">
    <text evidence="2">Belongs to the methyl-accepting chemotaxis (MCP) protein family.</text>
</comment>
<dbReference type="InterPro" id="IPR003660">
    <property type="entry name" value="HAMP_dom"/>
</dbReference>
<evidence type="ECO:0000256" key="3">
    <source>
        <dbReference type="PROSITE-ProRule" id="PRU00284"/>
    </source>
</evidence>
<dbReference type="SMART" id="SM00283">
    <property type="entry name" value="MA"/>
    <property type="match status" value="1"/>
</dbReference>
<evidence type="ECO:0000259" key="6">
    <source>
        <dbReference type="PROSITE" id="PS50111"/>
    </source>
</evidence>